<evidence type="ECO:0000256" key="13">
    <source>
        <dbReference type="ARBA" id="ARBA00023136"/>
    </source>
</evidence>
<evidence type="ECO:0000256" key="9">
    <source>
        <dbReference type="ARBA" id="ARBA00022777"/>
    </source>
</evidence>
<dbReference type="CDD" id="cd00075">
    <property type="entry name" value="HATPase"/>
    <property type="match status" value="1"/>
</dbReference>
<evidence type="ECO:0000256" key="10">
    <source>
        <dbReference type="ARBA" id="ARBA00022840"/>
    </source>
</evidence>
<dbReference type="Pfam" id="PF02518">
    <property type="entry name" value="HATPase_c"/>
    <property type="match status" value="1"/>
</dbReference>
<feature type="transmembrane region" description="Helical" evidence="14">
    <location>
        <begin position="12"/>
        <end position="44"/>
    </location>
</feature>
<dbReference type="Pfam" id="PF00512">
    <property type="entry name" value="HisKA"/>
    <property type="match status" value="1"/>
</dbReference>
<dbReference type="PANTHER" id="PTHR45528:SF1">
    <property type="entry name" value="SENSOR HISTIDINE KINASE CPXA"/>
    <property type="match status" value="1"/>
</dbReference>
<dbReference type="STRING" id="1324314.BVG16_07960"/>
<protein>
    <recommendedName>
        <fullName evidence="3">histidine kinase</fullName>
        <ecNumber evidence="3">2.7.13.3</ecNumber>
    </recommendedName>
</protein>
<evidence type="ECO:0000256" key="12">
    <source>
        <dbReference type="ARBA" id="ARBA00023012"/>
    </source>
</evidence>
<dbReference type="InterPro" id="IPR004358">
    <property type="entry name" value="Sig_transdc_His_kin-like_C"/>
</dbReference>
<dbReference type="InterPro" id="IPR050398">
    <property type="entry name" value="HssS/ArlS-like"/>
</dbReference>
<dbReference type="Proteomes" id="UP000190188">
    <property type="component" value="Unassembled WGS sequence"/>
</dbReference>
<comment type="caution">
    <text evidence="17">The sequence shown here is derived from an EMBL/GenBank/DDBJ whole genome shotgun (WGS) entry which is preliminary data.</text>
</comment>
<dbReference type="PROSITE" id="PS50885">
    <property type="entry name" value="HAMP"/>
    <property type="match status" value="1"/>
</dbReference>
<dbReference type="EMBL" id="MSZX01000003">
    <property type="protein sequence ID" value="OPA79031.1"/>
    <property type="molecule type" value="Genomic_DNA"/>
</dbReference>
<evidence type="ECO:0000313" key="18">
    <source>
        <dbReference type="Proteomes" id="UP000190188"/>
    </source>
</evidence>
<dbReference type="PANTHER" id="PTHR45528">
    <property type="entry name" value="SENSOR HISTIDINE KINASE CPXA"/>
    <property type="match status" value="1"/>
</dbReference>
<evidence type="ECO:0000259" key="15">
    <source>
        <dbReference type="PROSITE" id="PS50109"/>
    </source>
</evidence>
<evidence type="ECO:0000256" key="7">
    <source>
        <dbReference type="ARBA" id="ARBA00022692"/>
    </source>
</evidence>
<dbReference type="CDD" id="cd00082">
    <property type="entry name" value="HisKA"/>
    <property type="match status" value="1"/>
</dbReference>
<dbReference type="GO" id="GO:0000155">
    <property type="term" value="F:phosphorelay sensor kinase activity"/>
    <property type="evidence" value="ECO:0007669"/>
    <property type="project" value="InterPro"/>
</dbReference>
<evidence type="ECO:0000256" key="4">
    <source>
        <dbReference type="ARBA" id="ARBA00022475"/>
    </source>
</evidence>
<dbReference type="Gene3D" id="3.30.565.10">
    <property type="entry name" value="Histidine kinase-like ATPase, C-terminal domain"/>
    <property type="match status" value="1"/>
</dbReference>
<keyword evidence="11 14" id="KW-1133">Transmembrane helix</keyword>
<keyword evidence="4" id="KW-1003">Cell membrane</keyword>
<dbReference type="InterPro" id="IPR036890">
    <property type="entry name" value="HATPase_C_sf"/>
</dbReference>
<evidence type="ECO:0000256" key="2">
    <source>
        <dbReference type="ARBA" id="ARBA00004651"/>
    </source>
</evidence>
<evidence type="ECO:0000256" key="6">
    <source>
        <dbReference type="ARBA" id="ARBA00022679"/>
    </source>
</evidence>
<dbReference type="SMART" id="SM00387">
    <property type="entry name" value="HATPase_c"/>
    <property type="match status" value="1"/>
</dbReference>
<keyword evidence="7 14" id="KW-0812">Transmembrane</keyword>
<dbReference type="GO" id="GO:0005886">
    <property type="term" value="C:plasma membrane"/>
    <property type="evidence" value="ECO:0007669"/>
    <property type="project" value="UniProtKB-SubCell"/>
</dbReference>
<keyword evidence="6" id="KW-0808">Transferase</keyword>
<dbReference type="Gene3D" id="1.10.287.130">
    <property type="match status" value="1"/>
</dbReference>
<dbReference type="InterPro" id="IPR003661">
    <property type="entry name" value="HisK_dim/P_dom"/>
</dbReference>
<dbReference type="Gene3D" id="6.10.340.10">
    <property type="match status" value="1"/>
</dbReference>
<reference evidence="17 18" key="1">
    <citation type="submission" date="2017-01" db="EMBL/GenBank/DDBJ databases">
        <title>Genome analysis of Paenibacillus selenitrireducens ES3-24.</title>
        <authorList>
            <person name="Xu D."/>
            <person name="Yao R."/>
            <person name="Zheng S."/>
        </authorList>
    </citation>
    <scope>NUCLEOTIDE SEQUENCE [LARGE SCALE GENOMIC DNA]</scope>
    <source>
        <strain evidence="17 18">ES3-24</strain>
    </source>
</reference>
<dbReference type="AlphaFoldDB" id="A0A1T2XGL3"/>
<dbReference type="InterPro" id="IPR005467">
    <property type="entry name" value="His_kinase_dom"/>
</dbReference>
<accession>A0A1T2XGL3</accession>
<keyword evidence="18" id="KW-1185">Reference proteome</keyword>
<comment type="catalytic activity">
    <reaction evidence="1">
        <text>ATP + protein L-histidine = ADP + protein N-phospho-L-histidine.</text>
        <dbReference type="EC" id="2.7.13.3"/>
    </reaction>
</comment>
<feature type="domain" description="HAMP" evidence="16">
    <location>
        <begin position="86"/>
        <end position="138"/>
    </location>
</feature>
<evidence type="ECO:0000313" key="17">
    <source>
        <dbReference type="EMBL" id="OPA79031.1"/>
    </source>
</evidence>
<feature type="transmembrane region" description="Helical" evidence="14">
    <location>
        <begin position="64"/>
        <end position="85"/>
    </location>
</feature>
<dbReference type="EC" id="2.7.13.3" evidence="3"/>
<dbReference type="SUPFAM" id="SSF47384">
    <property type="entry name" value="Homodimeric domain of signal transducing histidine kinase"/>
    <property type="match status" value="1"/>
</dbReference>
<keyword evidence="12" id="KW-0902">Two-component regulatory system</keyword>
<keyword evidence="9 17" id="KW-0418">Kinase</keyword>
<dbReference type="GO" id="GO:0005524">
    <property type="term" value="F:ATP binding"/>
    <property type="evidence" value="ECO:0007669"/>
    <property type="project" value="UniProtKB-KW"/>
</dbReference>
<dbReference type="PROSITE" id="PS50109">
    <property type="entry name" value="HIS_KIN"/>
    <property type="match status" value="1"/>
</dbReference>
<dbReference type="InterPro" id="IPR036097">
    <property type="entry name" value="HisK_dim/P_sf"/>
</dbReference>
<feature type="domain" description="Histidine kinase" evidence="15">
    <location>
        <begin position="153"/>
        <end position="370"/>
    </location>
</feature>
<organism evidence="17 18">
    <name type="scientific">Paenibacillus selenitireducens</name>
    <dbReference type="NCBI Taxonomy" id="1324314"/>
    <lineage>
        <taxon>Bacteria</taxon>
        <taxon>Bacillati</taxon>
        <taxon>Bacillota</taxon>
        <taxon>Bacilli</taxon>
        <taxon>Bacillales</taxon>
        <taxon>Paenibacillaceae</taxon>
        <taxon>Paenibacillus</taxon>
    </lineage>
</organism>
<dbReference type="Pfam" id="PF00672">
    <property type="entry name" value="HAMP"/>
    <property type="match status" value="1"/>
</dbReference>
<keyword evidence="13 14" id="KW-0472">Membrane</keyword>
<dbReference type="SUPFAM" id="SSF158472">
    <property type="entry name" value="HAMP domain-like"/>
    <property type="match status" value="1"/>
</dbReference>
<evidence type="ECO:0000256" key="8">
    <source>
        <dbReference type="ARBA" id="ARBA00022741"/>
    </source>
</evidence>
<comment type="subcellular location">
    <subcellularLocation>
        <location evidence="2">Cell membrane</location>
        <topology evidence="2">Multi-pass membrane protein</topology>
    </subcellularLocation>
</comment>
<keyword evidence="5" id="KW-0597">Phosphoprotein</keyword>
<dbReference type="CDD" id="cd06225">
    <property type="entry name" value="HAMP"/>
    <property type="match status" value="1"/>
</dbReference>
<keyword evidence="10" id="KW-0067">ATP-binding</keyword>
<dbReference type="InterPro" id="IPR003594">
    <property type="entry name" value="HATPase_dom"/>
</dbReference>
<proteinExistence type="predicted"/>
<evidence type="ECO:0000256" key="14">
    <source>
        <dbReference type="SAM" id="Phobius"/>
    </source>
</evidence>
<dbReference type="PRINTS" id="PR00344">
    <property type="entry name" value="BCTRLSENSOR"/>
</dbReference>
<dbReference type="SMART" id="SM00388">
    <property type="entry name" value="HisKA"/>
    <property type="match status" value="1"/>
</dbReference>
<evidence type="ECO:0000256" key="3">
    <source>
        <dbReference type="ARBA" id="ARBA00012438"/>
    </source>
</evidence>
<evidence type="ECO:0000256" key="5">
    <source>
        <dbReference type="ARBA" id="ARBA00022553"/>
    </source>
</evidence>
<name>A0A1T2XGL3_9BACL</name>
<dbReference type="FunFam" id="3.30.565.10:FF:000013">
    <property type="entry name" value="Two-component sensor histidine kinase"/>
    <property type="match status" value="1"/>
</dbReference>
<dbReference type="SMART" id="SM00304">
    <property type="entry name" value="HAMP"/>
    <property type="match status" value="1"/>
</dbReference>
<sequence length="377" mass="42705">MGMKRIHWTRKLTWKMLLVVAASSLSVAIILMLCYFSSSLLLWLNPSSSFFGTKLLRWVIQNISSAWMMIFIGILLFIVFFFIYINSMVRRLDDISMGLKEITDGELTHHIQVKASDELGDVASQINFMTARLRASIEEERAAMKAKNDLITGVSHDLRTPLTSIIGFLQYIEDDRYKDEVEFRYITSIVYDKSISLKKLIDDLFEYTRITSNEIPLQFERIDLNPLLQQLAEEFVPVLEQAGMRYRIQTTDTPVMMKADAGELIRVYDNLLSNAVRYGSGGQVIDITVIEKDGQATVSVKNYGEPIPARDLPHVFERFYRVDKSRSKDTGGSGLGLAISKSIVEIHGGTISVTSSKKQTEFVTSFPLAPLEQDGEE</sequence>
<dbReference type="InterPro" id="IPR003660">
    <property type="entry name" value="HAMP_dom"/>
</dbReference>
<keyword evidence="8" id="KW-0547">Nucleotide-binding</keyword>
<evidence type="ECO:0000256" key="11">
    <source>
        <dbReference type="ARBA" id="ARBA00022989"/>
    </source>
</evidence>
<evidence type="ECO:0000256" key="1">
    <source>
        <dbReference type="ARBA" id="ARBA00000085"/>
    </source>
</evidence>
<gene>
    <name evidence="17" type="ORF">BVG16_07960</name>
</gene>
<evidence type="ECO:0000259" key="16">
    <source>
        <dbReference type="PROSITE" id="PS50885"/>
    </source>
</evidence>
<dbReference type="SUPFAM" id="SSF55874">
    <property type="entry name" value="ATPase domain of HSP90 chaperone/DNA topoisomerase II/histidine kinase"/>
    <property type="match status" value="1"/>
</dbReference>